<dbReference type="Pfam" id="PF00701">
    <property type="entry name" value="DHDPS"/>
    <property type="match status" value="1"/>
</dbReference>
<dbReference type="InterPro" id="IPR013785">
    <property type="entry name" value="Aldolase_TIM"/>
</dbReference>
<name>A0A2N5ENH5_9GAMM</name>
<feature type="active site" description="Schiff-base intermediate with substrate" evidence="4">
    <location>
        <position position="160"/>
    </location>
</feature>
<dbReference type="CDD" id="cd00408">
    <property type="entry name" value="DHDPS-like"/>
    <property type="match status" value="1"/>
</dbReference>
<keyword evidence="2 3" id="KW-0456">Lyase</keyword>
<protein>
    <submittedName>
        <fullName evidence="6">Dihydrodipicolinate synthase family protein</fullName>
    </submittedName>
</protein>
<feature type="binding site" evidence="5">
    <location>
        <position position="45"/>
    </location>
    <ligand>
        <name>pyruvate</name>
        <dbReference type="ChEBI" id="CHEBI:15361"/>
    </ligand>
</feature>
<keyword evidence="7" id="KW-1185">Reference proteome</keyword>
<dbReference type="SUPFAM" id="SSF51569">
    <property type="entry name" value="Aldolase"/>
    <property type="match status" value="1"/>
</dbReference>
<organism evidence="6 7">
    <name type="scientific">Chimaeribacter arupi</name>
    <dbReference type="NCBI Taxonomy" id="2060066"/>
    <lineage>
        <taxon>Bacteria</taxon>
        <taxon>Pseudomonadati</taxon>
        <taxon>Pseudomonadota</taxon>
        <taxon>Gammaproteobacteria</taxon>
        <taxon>Enterobacterales</taxon>
        <taxon>Yersiniaceae</taxon>
        <taxon>Chimaeribacter</taxon>
    </lineage>
</organism>
<sequence>MFNGLSAFPLTPFTPDGDIDDAGFQRLLERLVSAGVDSLGVLGSTGSYAYLTREQRKRVAALAKAQAGTIPMMVSIGAVSTRQVLDLADDAQHAGADGLLLPAMSYQTLTEEEVYGLFDTVSRHVSVPVCVYDNPGTTHFTFSDELHGRIAALPRIGSIKIPGVPAEAAAANARVQQLREKIPATVTLGISGDAFAGLGLNAGCEVWYSVCGGLFPQTAKAITDAAARGDKAQVTALTERLAPLWALFRRHGGSLRVMAAAAGVLGLVSPTCLPRPLKPLSAQDCTEIAAVIEALGLR</sequence>
<accession>A0A2N5ENH5</accession>
<evidence type="ECO:0000256" key="1">
    <source>
        <dbReference type="ARBA" id="ARBA00007592"/>
    </source>
</evidence>
<evidence type="ECO:0000256" key="2">
    <source>
        <dbReference type="ARBA" id="ARBA00023239"/>
    </source>
</evidence>
<dbReference type="Proteomes" id="UP000234626">
    <property type="component" value="Unassembled WGS sequence"/>
</dbReference>
<dbReference type="EMBL" id="PJZK01000008">
    <property type="protein sequence ID" value="PLR50235.1"/>
    <property type="molecule type" value="Genomic_DNA"/>
</dbReference>
<evidence type="ECO:0000256" key="5">
    <source>
        <dbReference type="PIRSR" id="PIRSR001365-2"/>
    </source>
</evidence>
<dbReference type="AlphaFoldDB" id="A0A2N5ENH5"/>
<comment type="caution">
    <text evidence="6">The sequence shown here is derived from an EMBL/GenBank/DDBJ whole genome shotgun (WGS) entry which is preliminary data.</text>
</comment>
<dbReference type="PIRSF" id="PIRSF001365">
    <property type="entry name" value="DHDPS"/>
    <property type="match status" value="1"/>
</dbReference>
<reference evidence="6 7" key="1">
    <citation type="submission" date="2017-12" db="EMBL/GenBank/DDBJ databases">
        <title>Characterization of six clinical isolates of Enterochimera gen. nov., a novel genus of the Yersiniaciae family and the three species Enterochimera arupensis sp. nov., Enterochimera coloradensis sp. nov, and Enterochimera californica sp. nov.</title>
        <authorList>
            <person name="Rossi A."/>
            <person name="Fisher M."/>
        </authorList>
    </citation>
    <scope>NUCLEOTIDE SEQUENCE [LARGE SCALE GENOMIC DNA]</scope>
    <source>
        <strain evidence="6 7">2016Iso1</strain>
    </source>
</reference>
<feature type="active site" description="Proton donor/acceptor" evidence="4">
    <location>
        <position position="132"/>
    </location>
</feature>
<evidence type="ECO:0000313" key="7">
    <source>
        <dbReference type="Proteomes" id="UP000234626"/>
    </source>
</evidence>
<dbReference type="InterPro" id="IPR002220">
    <property type="entry name" value="DapA-like"/>
</dbReference>
<proteinExistence type="inferred from homology"/>
<dbReference type="GO" id="GO:0005829">
    <property type="term" value="C:cytosol"/>
    <property type="evidence" value="ECO:0007669"/>
    <property type="project" value="TreeGrafter"/>
</dbReference>
<comment type="similarity">
    <text evidence="1 3">Belongs to the DapA family.</text>
</comment>
<evidence type="ECO:0000256" key="4">
    <source>
        <dbReference type="PIRSR" id="PIRSR001365-1"/>
    </source>
</evidence>
<dbReference type="PANTHER" id="PTHR12128:SF66">
    <property type="entry name" value="4-HYDROXY-2-OXOGLUTARATE ALDOLASE, MITOCHONDRIAL"/>
    <property type="match status" value="1"/>
</dbReference>
<dbReference type="PANTHER" id="PTHR12128">
    <property type="entry name" value="DIHYDRODIPICOLINATE SYNTHASE"/>
    <property type="match status" value="1"/>
</dbReference>
<dbReference type="PRINTS" id="PR00146">
    <property type="entry name" value="DHPICSNTHASE"/>
</dbReference>
<dbReference type="SMART" id="SM01130">
    <property type="entry name" value="DHDPS"/>
    <property type="match status" value="1"/>
</dbReference>
<gene>
    <name evidence="6" type="ORF">CYR34_10070</name>
</gene>
<evidence type="ECO:0000313" key="6">
    <source>
        <dbReference type="EMBL" id="PLR50235.1"/>
    </source>
</evidence>
<dbReference type="OrthoDB" id="199953at2"/>
<dbReference type="GO" id="GO:0008840">
    <property type="term" value="F:4-hydroxy-tetrahydrodipicolinate synthase activity"/>
    <property type="evidence" value="ECO:0007669"/>
    <property type="project" value="TreeGrafter"/>
</dbReference>
<evidence type="ECO:0000256" key="3">
    <source>
        <dbReference type="PIRNR" id="PIRNR001365"/>
    </source>
</evidence>
<dbReference type="RefSeq" id="WP_072929412.1">
    <property type="nucleotide sequence ID" value="NZ_PJZK01000008.1"/>
</dbReference>
<dbReference type="Gene3D" id="3.20.20.70">
    <property type="entry name" value="Aldolase class I"/>
    <property type="match status" value="1"/>
</dbReference>